<feature type="chain" id="PRO_5016125458" evidence="4">
    <location>
        <begin position="32"/>
        <end position="522"/>
    </location>
</feature>
<dbReference type="PANTHER" id="PTHR30290:SF38">
    <property type="entry name" value="D,D-DIPEPTIDE-BINDING PERIPLASMIC PROTEIN DDPA-RELATED"/>
    <property type="match status" value="1"/>
</dbReference>
<dbReference type="AlphaFoldDB" id="A0A2V3UF19"/>
<dbReference type="PANTHER" id="PTHR30290">
    <property type="entry name" value="PERIPLASMIC BINDING COMPONENT OF ABC TRANSPORTER"/>
    <property type="match status" value="1"/>
</dbReference>
<dbReference type="RefSeq" id="WP_170147123.1">
    <property type="nucleotide sequence ID" value="NZ_JAHBRY010000002.1"/>
</dbReference>
<dbReference type="GO" id="GO:0043190">
    <property type="term" value="C:ATP-binding cassette (ABC) transporter complex"/>
    <property type="evidence" value="ECO:0007669"/>
    <property type="project" value="InterPro"/>
</dbReference>
<comment type="caution">
    <text evidence="6">The sequence shown here is derived from an EMBL/GenBank/DDBJ whole genome shotgun (WGS) entry which is preliminary data.</text>
</comment>
<feature type="domain" description="Solute-binding protein family 5" evidence="5">
    <location>
        <begin position="87"/>
        <end position="442"/>
    </location>
</feature>
<reference evidence="6 7" key="1">
    <citation type="submission" date="2018-05" db="EMBL/GenBank/DDBJ databases">
        <title>Genomic Encyclopedia of Type Strains, Phase IV (KMG-IV): sequencing the most valuable type-strain genomes for metagenomic binning, comparative biology and taxonomic classification.</title>
        <authorList>
            <person name="Goeker M."/>
        </authorList>
    </citation>
    <scope>NUCLEOTIDE SEQUENCE [LARGE SCALE GENOMIC DNA]</scope>
    <source>
        <strain evidence="6 7">DSM 6462</strain>
    </source>
</reference>
<evidence type="ECO:0000259" key="5">
    <source>
        <dbReference type="Pfam" id="PF00496"/>
    </source>
</evidence>
<dbReference type="Pfam" id="PF00496">
    <property type="entry name" value="SBP_bac_5"/>
    <property type="match status" value="1"/>
</dbReference>
<proteinExistence type="inferred from homology"/>
<feature type="signal peptide" evidence="4">
    <location>
        <begin position="1"/>
        <end position="31"/>
    </location>
</feature>
<dbReference type="GO" id="GO:0030288">
    <property type="term" value="C:outer membrane-bounded periplasmic space"/>
    <property type="evidence" value="ECO:0007669"/>
    <property type="project" value="UniProtKB-ARBA"/>
</dbReference>
<name>A0A2V3UF19_9HYPH</name>
<dbReference type="GO" id="GO:1904680">
    <property type="term" value="F:peptide transmembrane transporter activity"/>
    <property type="evidence" value="ECO:0007669"/>
    <property type="project" value="TreeGrafter"/>
</dbReference>
<dbReference type="Proteomes" id="UP000248021">
    <property type="component" value="Unassembled WGS sequence"/>
</dbReference>
<dbReference type="Gene3D" id="3.90.76.10">
    <property type="entry name" value="Dipeptide-binding Protein, Domain 1"/>
    <property type="match status" value="1"/>
</dbReference>
<keyword evidence="3 4" id="KW-0732">Signal</keyword>
<sequence>MNNTALKPLRSVGRRLLAVSAMAGLMGATLALPGKADTPERGGTLGLSVQLTTASLDPLYGNAAGADRTFLNLYAEQLVFQNGKYDFEPGLAESWEFQNDGKSLLFRLRQGVKFQDGTPFNAAAVKFNFERLMNPSIEHRKRASAELFESVDIIDDYTVRVNFKVRSALSLVRIASAEGSICSPKAIAELGEDFGRRPVCTGPFKMTSWSGNQFIAKRNPDYWQKGTDGKPLPYLDEVQITVQPNSAVRLVELRSGNVQFIDYLLPKDFDQITKNADLALLDTGKGMLEYIAFNVSKPPFNNRDLREAASLAINREALVKVVAPTVGSVLRYVESPEEMWVYDPSVVGHSYNLERAREAFRKSGFNGEVSLMVIQRDPDIQIAQLVQGMFASIGLKMKIEVVERQGFLDKMNSLRHDFLIARMEHNVDPDNLYSQFFDKSGVFNVTGVDRTETTRLVQQARGELDREIRRSLYRQVTDSVLKDYIYSWLIRIPYQAAVSKRLQNISLDANKSLTYDKLWLKK</sequence>
<gene>
    <name evidence="6" type="ORF">C7450_102525</name>
</gene>
<dbReference type="InterPro" id="IPR039424">
    <property type="entry name" value="SBP_5"/>
</dbReference>
<comment type="similarity">
    <text evidence="2">Belongs to the bacterial solute-binding protein 5 family.</text>
</comment>
<dbReference type="Gene3D" id="3.40.190.10">
    <property type="entry name" value="Periplasmic binding protein-like II"/>
    <property type="match status" value="1"/>
</dbReference>
<dbReference type="InterPro" id="IPR000914">
    <property type="entry name" value="SBP_5_dom"/>
</dbReference>
<evidence type="ECO:0000313" key="6">
    <source>
        <dbReference type="EMBL" id="PXW63607.1"/>
    </source>
</evidence>
<organism evidence="6 7">
    <name type="scientific">Chelatococcus asaccharovorans</name>
    <dbReference type="NCBI Taxonomy" id="28210"/>
    <lineage>
        <taxon>Bacteria</taxon>
        <taxon>Pseudomonadati</taxon>
        <taxon>Pseudomonadota</taxon>
        <taxon>Alphaproteobacteria</taxon>
        <taxon>Hyphomicrobiales</taxon>
        <taxon>Chelatococcaceae</taxon>
        <taxon>Chelatococcus</taxon>
    </lineage>
</organism>
<evidence type="ECO:0000256" key="4">
    <source>
        <dbReference type="SAM" id="SignalP"/>
    </source>
</evidence>
<evidence type="ECO:0000313" key="7">
    <source>
        <dbReference type="Proteomes" id="UP000248021"/>
    </source>
</evidence>
<dbReference type="InterPro" id="IPR030678">
    <property type="entry name" value="Peptide/Ni-bd"/>
</dbReference>
<evidence type="ECO:0000256" key="1">
    <source>
        <dbReference type="ARBA" id="ARBA00004418"/>
    </source>
</evidence>
<evidence type="ECO:0000256" key="3">
    <source>
        <dbReference type="ARBA" id="ARBA00022729"/>
    </source>
</evidence>
<dbReference type="EMBL" id="QJJK01000002">
    <property type="protein sequence ID" value="PXW63607.1"/>
    <property type="molecule type" value="Genomic_DNA"/>
</dbReference>
<evidence type="ECO:0000256" key="2">
    <source>
        <dbReference type="ARBA" id="ARBA00005695"/>
    </source>
</evidence>
<protein>
    <submittedName>
        <fullName evidence="6">Peptide/nickel transport system substrate-binding protein</fullName>
    </submittedName>
</protein>
<dbReference type="PIRSF" id="PIRSF002741">
    <property type="entry name" value="MppA"/>
    <property type="match status" value="1"/>
</dbReference>
<dbReference type="SUPFAM" id="SSF53850">
    <property type="entry name" value="Periplasmic binding protein-like II"/>
    <property type="match status" value="1"/>
</dbReference>
<keyword evidence="7" id="KW-1185">Reference proteome</keyword>
<dbReference type="GO" id="GO:0015833">
    <property type="term" value="P:peptide transport"/>
    <property type="evidence" value="ECO:0007669"/>
    <property type="project" value="TreeGrafter"/>
</dbReference>
<dbReference type="Gene3D" id="3.10.105.10">
    <property type="entry name" value="Dipeptide-binding Protein, Domain 3"/>
    <property type="match status" value="1"/>
</dbReference>
<accession>A0A2V3UF19</accession>
<comment type="subcellular location">
    <subcellularLocation>
        <location evidence="1">Periplasm</location>
    </subcellularLocation>
</comment>